<dbReference type="PRINTS" id="PR00625">
    <property type="entry name" value="JDOMAIN"/>
</dbReference>
<evidence type="ECO:0000259" key="1">
    <source>
        <dbReference type="PROSITE" id="PS50076"/>
    </source>
</evidence>
<organism evidence="2 3">
    <name type="scientific">Stylosanthes scabra</name>
    <dbReference type="NCBI Taxonomy" id="79078"/>
    <lineage>
        <taxon>Eukaryota</taxon>
        <taxon>Viridiplantae</taxon>
        <taxon>Streptophyta</taxon>
        <taxon>Embryophyta</taxon>
        <taxon>Tracheophyta</taxon>
        <taxon>Spermatophyta</taxon>
        <taxon>Magnoliopsida</taxon>
        <taxon>eudicotyledons</taxon>
        <taxon>Gunneridae</taxon>
        <taxon>Pentapetalae</taxon>
        <taxon>rosids</taxon>
        <taxon>fabids</taxon>
        <taxon>Fabales</taxon>
        <taxon>Fabaceae</taxon>
        <taxon>Papilionoideae</taxon>
        <taxon>50 kb inversion clade</taxon>
        <taxon>dalbergioids sensu lato</taxon>
        <taxon>Dalbergieae</taxon>
        <taxon>Pterocarpus clade</taxon>
        <taxon>Stylosanthes</taxon>
    </lineage>
</organism>
<dbReference type="PANTHER" id="PTHR44094">
    <property type="entry name" value="DNAJ HEAT SHOCK N-TERMINAL DOMAIN-CONTAINING PROTEIN"/>
    <property type="match status" value="1"/>
</dbReference>
<evidence type="ECO:0000313" key="2">
    <source>
        <dbReference type="EMBL" id="MED6159826.1"/>
    </source>
</evidence>
<evidence type="ECO:0000313" key="3">
    <source>
        <dbReference type="Proteomes" id="UP001341840"/>
    </source>
</evidence>
<dbReference type="InterPro" id="IPR052423">
    <property type="entry name" value="EMIR"/>
</dbReference>
<feature type="domain" description="J" evidence="1">
    <location>
        <begin position="6"/>
        <end position="71"/>
    </location>
</feature>
<dbReference type="InterPro" id="IPR001623">
    <property type="entry name" value="DnaJ_domain"/>
</dbReference>
<proteinExistence type="predicted"/>
<feature type="non-terminal residue" evidence="2">
    <location>
        <position position="76"/>
    </location>
</feature>
<protein>
    <submittedName>
        <fullName evidence="2">Chaperone protein dnaJ 10</fullName>
    </submittedName>
</protein>
<dbReference type="Pfam" id="PF00226">
    <property type="entry name" value="DnaJ"/>
    <property type="match status" value="1"/>
</dbReference>
<gene>
    <name evidence="2" type="primary">ATJ10_4</name>
    <name evidence="2" type="ORF">PIB30_045765</name>
</gene>
<keyword evidence="3" id="KW-1185">Reference proteome</keyword>
<reference evidence="2 3" key="1">
    <citation type="journal article" date="2023" name="Plants (Basel)">
        <title>Bridging the Gap: Combining Genomics and Transcriptomics Approaches to Understand Stylosanthes scabra, an Orphan Legume from the Brazilian Caatinga.</title>
        <authorList>
            <person name="Ferreira-Neto J.R.C."/>
            <person name="da Silva M.D."/>
            <person name="Binneck E."/>
            <person name="de Melo N.F."/>
            <person name="da Silva R.H."/>
            <person name="de Melo A.L.T.M."/>
            <person name="Pandolfi V."/>
            <person name="Bustamante F.O."/>
            <person name="Brasileiro-Vidal A.C."/>
            <person name="Benko-Iseppon A.M."/>
        </authorList>
    </citation>
    <scope>NUCLEOTIDE SEQUENCE [LARGE SCALE GENOMIC DNA]</scope>
    <source>
        <tissue evidence="2">Leaves</tissue>
    </source>
</reference>
<dbReference type="InterPro" id="IPR018253">
    <property type="entry name" value="DnaJ_domain_CS"/>
</dbReference>
<dbReference type="InterPro" id="IPR036869">
    <property type="entry name" value="J_dom_sf"/>
</dbReference>
<dbReference type="SUPFAM" id="SSF46565">
    <property type="entry name" value="Chaperone J-domain"/>
    <property type="match status" value="1"/>
</dbReference>
<name>A0ABU6UF03_9FABA</name>
<dbReference type="Proteomes" id="UP001341840">
    <property type="component" value="Unassembled WGS sequence"/>
</dbReference>
<comment type="caution">
    <text evidence="2">The sequence shown here is derived from an EMBL/GenBank/DDBJ whole genome shotgun (WGS) entry which is preliminary data.</text>
</comment>
<dbReference type="Gene3D" id="1.10.287.110">
    <property type="entry name" value="DnaJ domain"/>
    <property type="match status" value="1"/>
</dbReference>
<dbReference type="CDD" id="cd06257">
    <property type="entry name" value="DnaJ"/>
    <property type="match status" value="1"/>
</dbReference>
<dbReference type="PANTHER" id="PTHR44094:SF14">
    <property type="entry name" value="DNAJ HEAT SHOCK N-TERMINAL DOMAIN-CONTAINING PROTEIN"/>
    <property type="match status" value="1"/>
</dbReference>
<dbReference type="SMART" id="SM00271">
    <property type="entry name" value="DnaJ"/>
    <property type="match status" value="1"/>
</dbReference>
<dbReference type="EMBL" id="JASCZI010121110">
    <property type="protein sequence ID" value="MED6159826.1"/>
    <property type="molecule type" value="Genomic_DNA"/>
</dbReference>
<accession>A0ABU6UF03</accession>
<dbReference type="PROSITE" id="PS00636">
    <property type="entry name" value="DNAJ_1"/>
    <property type="match status" value="1"/>
</dbReference>
<sequence>MAKDMEYYNILGVTSSASEDQIRKAYYLKAMQVHPDKNPNDPRAAEKFQVLGEAYQVLSDPVRRKAYDQNGKHSVS</sequence>
<dbReference type="PROSITE" id="PS50076">
    <property type="entry name" value="DNAJ_2"/>
    <property type="match status" value="1"/>
</dbReference>